<evidence type="ECO:0000313" key="7">
    <source>
        <dbReference type="Proteomes" id="UP000030143"/>
    </source>
</evidence>
<accession>A0A0A2IAZ4</accession>
<evidence type="ECO:0000256" key="1">
    <source>
        <dbReference type="ARBA" id="ARBA00008760"/>
    </source>
</evidence>
<dbReference type="InterPro" id="IPR026569">
    <property type="entry name" value="Ribosomal_bL28"/>
</dbReference>
<dbReference type="SUPFAM" id="SSF143800">
    <property type="entry name" value="L28p-like"/>
    <property type="match status" value="1"/>
</dbReference>
<dbReference type="STRING" id="27334.A0A0A2IAZ4"/>
<evidence type="ECO:0000256" key="2">
    <source>
        <dbReference type="ARBA" id="ARBA00022980"/>
    </source>
</evidence>
<dbReference type="Gene3D" id="2.30.170.40">
    <property type="entry name" value="Ribosomal protein L28/L24"/>
    <property type="match status" value="1"/>
</dbReference>
<name>A0A0A2IAZ4_PENEN</name>
<keyword evidence="2 6" id="KW-0689">Ribosomal protein</keyword>
<dbReference type="AlphaFoldDB" id="A0A0A2IAZ4"/>
<evidence type="ECO:0000256" key="4">
    <source>
        <dbReference type="ARBA" id="ARBA00035269"/>
    </source>
</evidence>
<proteinExistence type="inferred from homology"/>
<dbReference type="InterPro" id="IPR037147">
    <property type="entry name" value="Ribosomal_bL28_sf"/>
</dbReference>
<reference evidence="6 7" key="1">
    <citation type="journal article" date="2015" name="Mol. Plant Microbe Interact.">
        <title>Genome, transcriptome, and functional analyses of Penicillium expansum provide new insights into secondary metabolism and pathogenicity.</title>
        <authorList>
            <person name="Ballester A.R."/>
            <person name="Marcet-Houben M."/>
            <person name="Levin E."/>
            <person name="Sela N."/>
            <person name="Selma-Lazaro C."/>
            <person name="Carmona L."/>
            <person name="Wisniewski M."/>
            <person name="Droby S."/>
            <person name="Gonzalez-Candelas L."/>
            <person name="Gabaldon T."/>
        </authorList>
    </citation>
    <scope>NUCLEOTIDE SEQUENCE [LARGE SCALE GENOMIC DNA]</scope>
    <source>
        <strain evidence="6 7">MD-8</strain>
    </source>
</reference>
<dbReference type="GO" id="GO:0005762">
    <property type="term" value="C:mitochondrial large ribosomal subunit"/>
    <property type="evidence" value="ECO:0007669"/>
    <property type="project" value="TreeGrafter"/>
</dbReference>
<sequence>MAGLHTRSAMAAPFSLASAFRSLSIATPKRSFSTTPATQSVPKLPETAPVYPYGPSQWYKQADSGLYGGASIRFGNKISKGRNAGKTRRSWKPNVRRKKIESEALGESVFIKVTRRALRSIYKAKGLDNYLLSDRPTRLKELGPFGWNLRHQIMQTPAIKEKFAKQRKAFGVPEPPSLGKWMRDHRLEIRNKIETLDIDAMTKPRGSPRSTQSYAR</sequence>
<dbReference type="InterPro" id="IPR034704">
    <property type="entry name" value="Ribosomal_bL28/bL31-like_sf"/>
</dbReference>
<dbReference type="Proteomes" id="UP000030143">
    <property type="component" value="Unassembled WGS sequence"/>
</dbReference>
<dbReference type="FunFam" id="2.30.170.40:FF:000003">
    <property type="entry name" value="54S ribosomal protein L24"/>
    <property type="match status" value="1"/>
</dbReference>
<protein>
    <recommendedName>
        <fullName evidence="4">Large ribosomal subunit protein bL28m</fullName>
    </recommendedName>
</protein>
<evidence type="ECO:0000313" key="6">
    <source>
        <dbReference type="EMBL" id="KGO51716.1"/>
    </source>
</evidence>
<organism evidence="6 7">
    <name type="scientific">Penicillium expansum</name>
    <name type="common">Blue mold rot fungus</name>
    <dbReference type="NCBI Taxonomy" id="27334"/>
    <lineage>
        <taxon>Eukaryota</taxon>
        <taxon>Fungi</taxon>
        <taxon>Dikarya</taxon>
        <taxon>Ascomycota</taxon>
        <taxon>Pezizomycotina</taxon>
        <taxon>Eurotiomycetes</taxon>
        <taxon>Eurotiomycetidae</taxon>
        <taxon>Eurotiales</taxon>
        <taxon>Aspergillaceae</taxon>
        <taxon>Penicillium</taxon>
    </lineage>
</organism>
<dbReference type="VEuPathDB" id="FungiDB:PEXP_076710"/>
<dbReference type="PANTHER" id="PTHR13528">
    <property type="entry name" value="39S RIBOSOMAL PROTEIN L28, MITOCHONDRIAL"/>
    <property type="match status" value="1"/>
</dbReference>
<dbReference type="EMBL" id="JQFZ01000281">
    <property type="protein sequence ID" value="KGO51716.1"/>
    <property type="molecule type" value="Genomic_DNA"/>
</dbReference>
<dbReference type="OrthoDB" id="361870at2759"/>
<dbReference type="Pfam" id="PF00830">
    <property type="entry name" value="Ribosomal_L28"/>
    <property type="match status" value="1"/>
</dbReference>
<dbReference type="PANTHER" id="PTHR13528:SF2">
    <property type="entry name" value="LARGE RIBOSOMAL SUBUNIT PROTEIN BL28M"/>
    <property type="match status" value="1"/>
</dbReference>
<evidence type="ECO:0000256" key="3">
    <source>
        <dbReference type="ARBA" id="ARBA00023274"/>
    </source>
</evidence>
<dbReference type="GeneID" id="27673529"/>
<dbReference type="PhylomeDB" id="A0A0A2IAZ4"/>
<comment type="function">
    <text evidence="5">Component of the mitochondrial ribosome (mitoribosome), a dedicated translation machinery responsible for the synthesis of mitochondrial genome-encoded proteins, including at least some of the essential transmembrane subunits of the mitochondrial respiratory chain. The mitoribosomes are attached to the mitochondrial inner membrane and translation products are cotranslationally integrated into the membrane.</text>
</comment>
<gene>
    <name evidence="6" type="ORF">PEX2_008330</name>
</gene>
<dbReference type="GO" id="GO:0003735">
    <property type="term" value="F:structural constituent of ribosome"/>
    <property type="evidence" value="ECO:0007669"/>
    <property type="project" value="InterPro"/>
</dbReference>
<dbReference type="HOGENOM" id="CLU_064548_0_2_1"/>
<comment type="caution">
    <text evidence="6">The sequence shown here is derived from an EMBL/GenBank/DDBJ whole genome shotgun (WGS) entry which is preliminary data.</text>
</comment>
<comment type="similarity">
    <text evidence="1">Belongs to the bacterial ribosomal protein bL28 family.</text>
</comment>
<keyword evidence="3" id="KW-0687">Ribonucleoprotein</keyword>
<evidence type="ECO:0000256" key="5">
    <source>
        <dbReference type="ARBA" id="ARBA00037226"/>
    </source>
</evidence>
<keyword evidence="7" id="KW-1185">Reference proteome</keyword>
<dbReference type="RefSeq" id="XP_016594636.1">
    <property type="nucleotide sequence ID" value="XM_016738110.1"/>
</dbReference>